<dbReference type="EMBL" id="JYDP01000054">
    <property type="protein sequence ID" value="KRZ10968.1"/>
    <property type="molecule type" value="Genomic_DNA"/>
</dbReference>
<dbReference type="Proteomes" id="UP000055024">
    <property type="component" value="Unassembled WGS sequence"/>
</dbReference>
<organism evidence="1 2">
    <name type="scientific">Trichinella zimbabwensis</name>
    <dbReference type="NCBI Taxonomy" id="268475"/>
    <lineage>
        <taxon>Eukaryota</taxon>
        <taxon>Metazoa</taxon>
        <taxon>Ecdysozoa</taxon>
        <taxon>Nematoda</taxon>
        <taxon>Enoplea</taxon>
        <taxon>Dorylaimia</taxon>
        <taxon>Trichinellida</taxon>
        <taxon>Trichinellidae</taxon>
        <taxon>Trichinella</taxon>
    </lineage>
</organism>
<evidence type="ECO:0000313" key="2">
    <source>
        <dbReference type="Proteomes" id="UP000055024"/>
    </source>
</evidence>
<gene>
    <name evidence="1" type="ORF">T11_3211</name>
</gene>
<sequence>MRNIIFPKYPKHRLTERRPSGTLSSESETYEFMYERSDTFIRRDRICTWSKQQPPRNVQTRAHSTCSGKHGLRIGTRVPLTIICINRSMALGVPGSIRDKLQLWPTCF</sequence>
<accession>A0A0V1HJW7</accession>
<keyword evidence="2" id="KW-1185">Reference proteome</keyword>
<proteinExistence type="predicted"/>
<protein>
    <submittedName>
        <fullName evidence="1">Uncharacterized protein</fullName>
    </submittedName>
</protein>
<name>A0A0V1HJW7_9BILA</name>
<reference evidence="1 2" key="1">
    <citation type="submission" date="2015-01" db="EMBL/GenBank/DDBJ databases">
        <title>Evolution of Trichinella species and genotypes.</title>
        <authorList>
            <person name="Korhonen P.K."/>
            <person name="Edoardo P."/>
            <person name="Giuseppe L.R."/>
            <person name="Gasser R.B."/>
        </authorList>
    </citation>
    <scope>NUCLEOTIDE SEQUENCE [LARGE SCALE GENOMIC DNA]</scope>
    <source>
        <strain evidence="1">ISS1029</strain>
    </source>
</reference>
<comment type="caution">
    <text evidence="1">The sequence shown here is derived from an EMBL/GenBank/DDBJ whole genome shotgun (WGS) entry which is preliminary data.</text>
</comment>
<evidence type="ECO:0000313" key="1">
    <source>
        <dbReference type="EMBL" id="KRZ10968.1"/>
    </source>
</evidence>
<dbReference type="AlphaFoldDB" id="A0A0V1HJW7"/>